<feature type="non-terminal residue" evidence="1">
    <location>
        <position position="1"/>
    </location>
</feature>
<evidence type="ECO:0000313" key="1">
    <source>
        <dbReference type="EMBL" id="GMH65118.1"/>
    </source>
</evidence>
<reference evidence="1" key="1">
    <citation type="submission" date="2022-07" db="EMBL/GenBank/DDBJ databases">
        <title>Genome analysis of Parmales, a sister group of diatoms, reveals the evolutionary specialization of diatoms from phago-mixotrophs to photoautotrophs.</title>
        <authorList>
            <person name="Ban H."/>
            <person name="Sato S."/>
            <person name="Yoshikawa S."/>
            <person name="Kazumasa Y."/>
            <person name="Nakamura Y."/>
            <person name="Ichinomiya M."/>
            <person name="Saitoh K."/>
            <person name="Sato N."/>
            <person name="Blanc-Mathieu R."/>
            <person name="Endo H."/>
            <person name="Kuwata A."/>
            <person name="Ogata H."/>
        </authorList>
    </citation>
    <scope>NUCLEOTIDE SEQUENCE</scope>
</reference>
<evidence type="ECO:0000313" key="2">
    <source>
        <dbReference type="Proteomes" id="UP001165082"/>
    </source>
</evidence>
<gene>
    <name evidence="1" type="ORF">TrRE_jg598</name>
</gene>
<keyword evidence="2" id="KW-1185">Reference proteome</keyword>
<dbReference type="AlphaFoldDB" id="A0A9W7E467"/>
<dbReference type="EMBL" id="BRXZ01003938">
    <property type="protein sequence ID" value="GMH65118.1"/>
    <property type="molecule type" value="Genomic_DNA"/>
</dbReference>
<dbReference type="Proteomes" id="UP001165082">
    <property type="component" value="Unassembled WGS sequence"/>
</dbReference>
<name>A0A9W7E467_9STRA</name>
<protein>
    <submittedName>
        <fullName evidence="1">Uncharacterized protein</fullName>
    </submittedName>
</protein>
<organism evidence="1 2">
    <name type="scientific">Triparma retinervis</name>
    <dbReference type="NCBI Taxonomy" id="2557542"/>
    <lineage>
        <taxon>Eukaryota</taxon>
        <taxon>Sar</taxon>
        <taxon>Stramenopiles</taxon>
        <taxon>Ochrophyta</taxon>
        <taxon>Bolidophyceae</taxon>
        <taxon>Parmales</taxon>
        <taxon>Triparmaceae</taxon>
        <taxon>Triparma</taxon>
    </lineage>
</organism>
<sequence length="37" mass="3784">AVGNIIVLPLKDGRLAAVALNAKEELQVSITPNPSTA</sequence>
<accession>A0A9W7E467</accession>
<comment type="caution">
    <text evidence="1">The sequence shown here is derived from an EMBL/GenBank/DDBJ whole genome shotgun (WGS) entry which is preliminary data.</text>
</comment>
<proteinExistence type="predicted"/>